<dbReference type="Proteomes" id="UP000215335">
    <property type="component" value="Unassembled WGS sequence"/>
</dbReference>
<evidence type="ECO:0000313" key="2">
    <source>
        <dbReference type="EMBL" id="OXU27931.1"/>
    </source>
</evidence>
<gene>
    <name evidence="2" type="ORF">TSAR_016379</name>
</gene>
<dbReference type="AlphaFoldDB" id="A0A232FAR0"/>
<evidence type="ECO:0000313" key="3">
    <source>
        <dbReference type="Proteomes" id="UP000215335"/>
    </source>
</evidence>
<evidence type="ECO:0000256" key="1">
    <source>
        <dbReference type="SAM" id="SignalP"/>
    </source>
</evidence>
<protein>
    <submittedName>
        <fullName evidence="2">Uncharacterized protein</fullName>
    </submittedName>
</protein>
<keyword evidence="3" id="KW-1185">Reference proteome</keyword>
<organism evidence="2 3">
    <name type="scientific">Trichomalopsis sarcophagae</name>
    <dbReference type="NCBI Taxonomy" id="543379"/>
    <lineage>
        <taxon>Eukaryota</taxon>
        <taxon>Metazoa</taxon>
        <taxon>Ecdysozoa</taxon>
        <taxon>Arthropoda</taxon>
        <taxon>Hexapoda</taxon>
        <taxon>Insecta</taxon>
        <taxon>Pterygota</taxon>
        <taxon>Neoptera</taxon>
        <taxon>Endopterygota</taxon>
        <taxon>Hymenoptera</taxon>
        <taxon>Apocrita</taxon>
        <taxon>Proctotrupomorpha</taxon>
        <taxon>Chalcidoidea</taxon>
        <taxon>Pteromalidae</taxon>
        <taxon>Pteromalinae</taxon>
        <taxon>Trichomalopsis</taxon>
    </lineage>
</organism>
<proteinExistence type="predicted"/>
<feature type="chain" id="PRO_5012646952" evidence="1">
    <location>
        <begin position="25"/>
        <end position="97"/>
    </location>
</feature>
<accession>A0A232FAR0</accession>
<reference evidence="2 3" key="1">
    <citation type="journal article" date="2017" name="Curr. Biol.">
        <title>The Evolution of Venom by Co-option of Single-Copy Genes.</title>
        <authorList>
            <person name="Martinson E.O."/>
            <person name="Mrinalini"/>
            <person name="Kelkar Y.D."/>
            <person name="Chang C.H."/>
            <person name="Werren J.H."/>
        </authorList>
    </citation>
    <scope>NUCLEOTIDE SEQUENCE [LARGE SCALE GENOMIC DNA]</scope>
    <source>
        <strain evidence="2 3">Alberta</strain>
        <tissue evidence="2">Whole body</tissue>
    </source>
</reference>
<comment type="caution">
    <text evidence="2">The sequence shown here is derived from an EMBL/GenBank/DDBJ whole genome shotgun (WGS) entry which is preliminary data.</text>
</comment>
<sequence>MLSFRFSSIVSFGLLCLTIVMISADEAPEVPKDPVEAAAEDGRTGPRHLLMHTIHLLTPLRYALCKQHGTAKNTHHLGKPPKNCEQIEDHKSFCYTC</sequence>
<keyword evidence="1" id="KW-0732">Signal</keyword>
<name>A0A232FAR0_9HYME</name>
<dbReference type="EMBL" id="NNAY01000509">
    <property type="protein sequence ID" value="OXU27931.1"/>
    <property type="molecule type" value="Genomic_DNA"/>
</dbReference>
<feature type="signal peptide" evidence="1">
    <location>
        <begin position="1"/>
        <end position="24"/>
    </location>
</feature>